<keyword evidence="1" id="KW-0175">Coiled coil</keyword>
<protein>
    <recommendedName>
        <fullName evidence="3">VWFA domain-containing protein</fullName>
    </recommendedName>
</protein>
<keyword evidence="2" id="KW-0812">Transmembrane</keyword>
<evidence type="ECO:0000313" key="5">
    <source>
        <dbReference type="Proteomes" id="UP000192342"/>
    </source>
</evidence>
<gene>
    <name evidence="4" type="ORF">ATO7_01970</name>
</gene>
<comment type="caution">
    <text evidence="4">The sequence shown here is derived from an EMBL/GenBank/DDBJ whole genome shotgun (WGS) entry which is preliminary data.</text>
</comment>
<evidence type="ECO:0000259" key="3">
    <source>
        <dbReference type="PROSITE" id="PS50234"/>
    </source>
</evidence>
<evidence type="ECO:0000256" key="2">
    <source>
        <dbReference type="SAM" id="Phobius"/>
    </source>
</evidence>
<dbReference type="PROSITE" id="PS50234">
    <property type="entry name" value="VWFA"/>
    <property type="match status" value="1"/>
</dbReference>
<feature type="domain" description="VWFA" evidence="3">
    <location>
        <begin position="122"/>
        <end position="321"/>
    </location>
</feature>
<dbReference type="SUPFAM" id="SSF53300">
    <property type="entry name" value="vWA-like"/>
    <property type="match status" value="1"/>
</dbReference>
<dbReference type="OrthoDB" id="7075263at2"/>
<dbReference type="Proteomes" id="UP000192342">
    <property type="component" value="Unassembled WGS sequence"/>
</dbReference>
<dbReference type="CDD" id="cd00198">
    <property type="entry name" value="vWFA"/>
    <property type="match status" value="1"/>
</dbReference>
<keyword evidence="5" id="KW-1185">Reference proteome</keyword>
<dbReference type="STRING" id="1317117.ATO7_01970"/>
<evidence type="ECO:0000313" key="4">
    <source>
        <dbReference type="EMBL" id="ORE88603.1"/>
    </source>
</evidence>
<dbReference type="AlphaFoldDB" id="A0A1Y1SG18"/>
<accession>A0A1Y1SG18</accession>
<reference evidence="4 5" key="1">
    <citation type="submission" date="2013-04" db="EMBL/GenBank/DDBJ databases">
        <title>Oceanococcus atlanticus 22II-S10r2 Genome Sequencing.</title>
        <authorList>
            <person name="Lai Q."/>
            <person name="Li G."/>
            <person name="Shao Z."/>
        </authorList>
    </citation>
    <scope>NUCLEOTIDE SEQUENCE [LARGE SCALE GENOMIC DNA]</scope>
    <source>
        <strain evidence="4 5">22II-S10r2</strain>
    </source>
</reference>
<dbReference type="SMART" id="SM00327">
    <property type="entry name" value="VWA"/>
    <property type="match status" value="1"/>
</dbReference>
<proteinExistence type="predicted"/>
<sequence>MKFRTRSSGTSFYETVSDLMFGTMAIVVMLMCIFMVLNRKSEGAPATPPDTLEQQSSDGEIETLVCVPDPTPSPHELELGGLQAQVDELRQSLASAQEENRNANEAFGGREQGGEREAHHVQLVIAVDVTGSMQRELDELAESIALLGETLPRMVNSVAVGVVAYRRDAQNRDVSAVYPLSPVRPAHQDQGRSAKNLRSWVQALRAEAGSAPLGSALKRALAMFDAAGTFHGQQVLMVLGDVGPFEDGWQDQSITAANREQARALVEQVAQWQKSGPGRRLLALFSGLDEIAKSSGQQQQKFLESQAFFRRLGDAVLHDEAYSENSSDMTALIFLATLG</sequence>
<dbReference type="RefSeq" id="WP_083559230.1">
    <property type="nucleotide sequence ID" value="NZ_AQQV01000001.1"/>
</dbReference>
<dbReference type="EMBL" id="AQQV01000001">
    <property type="protein sequence ID" value="ORE88603.1"/>
    <property type="molecule type" value="Genomic_DNA"/>
</dbReference>
<feature type="coiled-coil region" evidence="1">
    <location>
        <begin position="79"/>
        <end position="106"/>
    </location>
</feature>
<dbReference type="Gene3D" id="3.40.50.410">
    <property type="entry name" value="von Willebrand factor, type A domain"/>
    <property type="match status" value="1"/>
</dbReference>
<name>A0A1Y1SG18_9GAMM</name>
<feature type="transmembrane region" description="Helical" evidence="2">
    <location>
        <begin position="20"/>
        <end position="37"/>
    </location>
</feature>
<keyword evidence="2" id="KW-1133">Transmembrane helix</keyword>
<evidence type="ECO:0000256" key="1">
    <source>
        <dbReference type="SAM" id="Coils"/>
    </source>
</evidence>
<dbReference type="InterPro" id="IPR036465">
    <property type="entry name" value="vWFA_dom_sf"/>
</dbReference>
<dbReference type="InterPro" id="IPR002035">
    <property type="entry name" value="VWF_A"/>
</dbReference>
<keyword evidence="2" id="KW-0472">Membrane</keyword>
<organism evidence="4 5">
    <name type="scientific">Oceanococcus atlanticus</name>
    <dbReference type="NCBI Taxonomy" id="1317117"/>
    <lineage>
        <taxon>Bacteria</taxon>
        <taxon>Pseudomonadati</taxon>
        <taxon>Pseudomonadota</taxon>
        <taxon>Gammaproteobacteria</taxon>
        <taxon>Chromatiales</taxon>
        <taxon>Oceanococcaceae</taxon>
        <taxon>Oceanococcus</taxon>
    </lineage>
</organism>